<feature type="transmembrane region" description="Helical" evidence="8">
    <location>
        <begin position="72"/>
        <end position="92"/>
    </location>
</feature>
<dbReference type="Gene3D" id="1.20.1740.10">
    <property type="entry name" value="Amino acid/polyamine transporter I"/>
    <property type="match status" value="1"/>
</dbReference>
<dbReference type="OrthoDB" id="9804874at2"/>
<name>A0A2P8C9M2_9BACT</name>
<dbReference type="GO" id="GO:0005886">
    <property type="term" value="C:plasma membrane"/>
    <property type="evidence" value="ECO:0007669"/>
    <property type="project" value="UniProtKB-SubCell"/>
</dbReference>
<evidence type="ECO:0000313" key="12">
    <source>
        <dbReference type="Proteomes" id="UP000396862"/>
    </source>
</evidence>
<evidence type="ECO:0000256" key="1">
    <source>
        <dbReference type="ARBA" id="ARBA00004651"/>
    </source>
</evidence>
<feature type="transmembrane region" description="Helical" evidence="8">
    <location>
        <begin position="220"/>
        <end position="237"/>
    </location>
</feature>
<dbReference type="PROSITE" id="PS00873">
    <property type="entry name" value="NA_ALANINE_SYMP"/>
    <property type="match status" value="1"/>
</dbReference>
<keyword evidence="12" id="KW-1185">Reference proteome</keyword>
<feature type="transmembrane region" description="Helical" evidence="8">
    <location>
        <begin position="249"/>
        <end position="270"/>
    </location>
</feature>
<proteinExistence type="inferred from homology"/>
<organism evidence="10 11">
    <name type="scientific">Prolixibacter denitrificans</name>
    <dbReference type="NCBI Taxonomy" id="1541063"/>
    <lineage>
        <taxon>Bacteria</taxon>
        <taxon>Pseudomonadati</taxon>
        <taxon>Bacteroidota</taxon>
        <taxon>Bacteroidia</taxon>
        <taxon>Marinilabiliales</taxon>
        <taxon>Prolixibacteraceae</taxon>
        <taxon>Prolixibacter</taxon>
    </lineage>
</organism>
<comment type="subcellular location">
    <subcellularLocation>
        <location evidence="1 8">Cell membrane</location>
        <topology evidence="1 8">Multi-pass membrane protein</topology>
    </subcellularLocation>
</comment>
<comment type="similarity">
    <text evidence="2 8">Belongs to the alanine or glycine:cation symporter (AGCS) (TC 2.A.25) family.</text>
</comment>
<feature type="transmembrane region" description="Helical" evidence="8">
    <location>
        <begin position="311"/>
        <end position="333"/>
    </location>
</feature>
<feature type="transmembrane region" description="Helical" evidence="8">
    <location>
        <begin position="98"/>
        <end position="121"/>
    </location>
</feature>
<sequence length="454" mass="48690">MENIGQFIIKFSNIAWGTPLLILLLGGGSWFLIYSRFIPFRYLRHAVNILTGRYDNPDEPGQLNHYQALSTALASTIGMGNISGVAVAIVTGGPGAIFWMWVSALIGVATKFFTNTLAIMYRGRDDRGQIQGGPMYFITEGLGKNWKPLAVFYSVVCLIGVSPLFQTNQLTQVIRDVILIPNGVRTGFLTNLSTGLVIAGIVALVVIGGVKRIGRAAGRLVPLMVVVYLVAVFYILFRHPGNILSGFQLIISDAFSGKAVAGGAMGAVLITGVRRAAFSNEAGLGTAPLAHGAAKTSEPVREGLVAMLGPIIDTIVVCSLTALTIIVTGMWQHPDVNGITLTAEAFEKGIPVYGPYILIVSILIFAITSLFAFPYYGGKCVTYLFGTRWAKVYHVIYTASILVGATSTLTVIISLIDGAFALMAIPTMVSALLLSPKVMKEAKRYFARLKEETA</sequence>
<dbReference type="InterPro" id="IPR001463">
    <property type="entry name" value="Na/Ala_symport"/>
</dbReference>
<evidence type="ECO:0000256" key="6">
    <source>
        <dbReference type="ARBA" id="ARBA00022989"/>
    </source>
</evidence>
<keyword evidence="6 8" id="KW-1133">Transmembrane helix</keyword>
<dbReference type="PANTHER" id="PTHR30330:SF3">
    <property type="entry name" value="TRANSCRIPTIONAL REGULATOR, LRP FAMILY"/>
    <property type="match status" value="1"/>
</dbReference>
<feature type="transmembrane region" description="Helical" evidence="8">
    <location>
        <begin position="186"/>
        <end position="208"/>
    </location>
</feature>
<feature type="transmembrane region" description="Helical" evidence="8">
    <location>
        <begin position="14"/>
        <end position="34"/>
    </location>
</feature>
<protein>
    <submittedName>
        <fullName evidence="10">AGCS family alanine or glycine:cation symporter</fullName>
    </submittedName>
    <submittedName>
        <fullName evidence="9">Sodium:alanine symporter</fullName>
    </submittedName>
</protein>
<evidence type="ECO:0000256" key="3">
    <source>
        <dbReference type="ARBA" id="ARBA00022448"/>
    </source>
</evidence>
<dbReference type="AlphaFoldDB" id="A0A2P8C9M2"/>
<feature type="transmembrane region" description="Helical" evidence="8">
    <location>
        <begin position="394"/>
        <end position="413"/>
    </location>
</feature>
<evidence type="ECO:0000313" key="10">
    <source>
        <dbReference type="EMBL" id="PSK81644.1"/>
    </source>
</evidence>
<evidence type="ECO:0000313" key="9">
    <source>
        <dbReference type="EMBL" id="GET21169.1"/>
    </source>
</evidence>
<keyword evidence="4 8" id="KW-1003">Cell membrane</keyword>
<evidence type="ECO:0000256" key="2">
    <source>
        <dbReference type="ARBA" id="ARBA00009261"/>
    </source>
</evidence>
<dbReference type="RefSeq" id="WP_106542950.1">
    <property type="nucleotide sequence ID" value="NZ_BLAU01000001.1"/>
</dbReference>
<evidence type="ECO:0000256" key="5">
    <source>
        <dbReference type="ARBA" id="ARBA00022692"/>
    </source>
</evidence>
<dbReference type="GO" id="GO:0005283">
    <property type="term" value="F:amino acid:sodium symporter activity"/>
    <property type="evidence" value="ECO:0007669"/>
    <property type="project" value="InterPro"/>
</dbReference>
<feature type="transmembrane region" description="Helical" evidence="8">
    <location>
        <begin position="149"/>
        <end position="166"/>
    </location>
</feature>
<dbReference type="Proteomes" id="UP000240621">
    <property type="component" value="Unassembled WGS sequence"/>
</dbReference>
<evidence type="ECO:0000313" key="11">
    <source>
        <dbReference type="Proteomes" id="UP000240621"/>
    </source>
</evidence>
<reference evidence="9 12" key="2">
    <citation type="submission" date="2019-10" db="EMBL/GenBank/DDBJ databases">
        <title>Prolixibacter strains distinguished by the presence of nitrate reductase genes were adept at nitrate-dependent anaerobic corrosion of metallic iron and carbon steel.</title>
        <authorList>
            <person name="Iino T."/>
            <person name="Shono N."/>
            <person name="Ito K."/>
            <person name="Nakamura R."/>
            <person name="Sueoka K."/>
            <person name="Harayama S."/>
            <person name="Ohkuma M."/>
        </authorList>
    </citation>
    <scope>NUCLEOTIDE SEQUENCE [LARGE SCALE GENOMIC DNA]</scope>
    <source>
        <strain evidence="9 12">MIC1-1</strain>
    </source>
</reference>
<dbReference type="PRINTS" id="PR00175">
    <property type="entry name" value="NAALASMPORT"/>
</dbReference>
<evidence type="ECO:0000256" key="8">
    <source>
        <dbReference type="RuleBase" id="RU363064"/>
    </source>
</evidence>
<dbReference type="PANTHER" id="PTHR30330">
    <property type="entry name" value="AGSS FAMILY TRANSPORTER, SODIUM-ALANINE"/>
    <property type="match status" value="1"/>
</dbReference>
<gene>
    <name evidence="9" type="primary">dagA</name>
    <name evidence="10" type="ORF">CLV93_10842</name>
    <name evidence="9" type="ORF">JCM18694_14150</name>
</gene>
<evidence type="ECO:0000256" key="7">
    <source>
        <dbReference type="ARBA" id="ARBA00023136"/>
    </source>
</evidence>
<keyword evidence="8" id="KW-0769">Symport</keyword>
<accession>A0A2P8C9M2</accession>
<dbReference type="Pfam" id="PF01235">
    <property type="entry name" value="Na_Ala_symp"/>
    <property type="match status" value="1"/>
</dbReference>
<dbReference type="EMBL" id="PYGC01000008">
    <property type="protein sequence ID" value="PSK81644.1"/>
    <property type="molecule type" value="Genomic_DNA"/>
</dbReference>
<evidence type="ECO:0000256" key="4">
    <source>
        <dbReference type="ARBA" id="ARBA00022475"/>
    </source>
</evidence>
<feature type="transmembrane region" description="Helical" evidence="8">
    <location>
        <begin position="419"/>
        <end position="439"/>
    </location>
</feature>
<dbReference type="NCBIfam" id="TIGR00835">
    <property type="entry name" value="agcS"/>
    <property type="match status" value="1"/>
</dbReference>
<reference evidence="10 11" key="1">
    <citation type="submission" date="2018-03" db="EMBL/GenBank/DDBJ databases">
        <title>Genomic Encyclopedia of Archaeal and Bacterial Type Strains, Phase II (KMG-II): from individual species to whole genera.</title>
        <authorList>
            <person name="Goeker M."/>
        </authorList>
    </citation>
    <scope>NUCLEOTIDE SEQUENCE [LARGE SCALE GENOMIC DNA]</scope>
    <source>
        <strain evidence="10 11">DSM 27267</strain>
    </source>
</reference>
<keyword evidence="5 8" id="KW-0812">Transmembrane</keyword>
<keyword evidence="3 8" id="KW-0813">Transport</keyword>
<comment type="caution">
    <text evidence="10">The sequence shown here is derived from an EMBL/GenBank/DDBJ whole genome shotgun (WGS) entry which is preliminary data.</text>
</comment>
<feature type="transmembrane region" description="Helical" evidence="8">
    <location>
        <begin position="353"/>
        <end position="373"/>
    </location>
</feature>
<dbReference type="Proteomes" id="UP000396862">
    <property type="component" value="Unassembled WGS sequence"/>
</dbReference>
<keyword evidence="7 8" id="KW-0472">Membrane</keyword>
<dbReference type="EMBL" id="BLAU01000001">
    <property type="protein sequence ID" value="GET21169.1"/>
    <property type="molecule type" value="Genomic_DNA"/>
</dbReference>